<gene>
    <name evidence="2" type="ORF">MYCTH_2297595</name>
</gene>
<feature type="compositionally biased region" description="Acidic residues" evidence="1">
    <location>
        <begin position="359"/>
        <end position="368"/>
    </location>
</feature>
<feature type="region of interest" description="Disordered" evidence="1">
    <location>
        <begin position="92"/>
        <end position="162"/>
    </location>
</feature>
<feature type="region of interest" description="Disordered" evidence="1">
    <location>
        <begin position="197"/>
        <end position="288"/>
    </location>
</feature>
<feature type="compositionally biased region" description="Polar residues" evidence="1">
    <location>
        <begin position="215"/>
        <end position="235"/>
    </location>
</feature>
<dbReference type="GeneID" id="11508058"/>
<dbReference type="OrthoDB" id="4775454at2759"/>
<dbReference type="Proteomes" id="UP000007322">
    <property type="component" value="Chromosome 1"/>
</dbReference>
<sequence>MWLMKPPMPDNFQDADERRWHSISRQHIANFSYPRSDLVHYYPKQHLTARNSQGSDSSPPQLVEDHGSDVSVEDDPQFRTLEADSWNSWHARGDQRVKSNHPALIDSAGSREVTARGPTLTRGDSSPTTRSPVDSGSQTDETARRVATSCQEQVLQPPRTPQKACYSLFPSTDPCPKRSPARLQICLDGQPPGLETSPLYYDFPSPPRSRAAITSGKNNATETPRSGSSRATTPCSRHAGSSAASSPDSIPLLLRSPGPTPPGSPSTRYSSESPNCSSFEVRNYSPPHNNLRNISLSEISAQSSPSLPNLANTQRQNQPLNRSTNSRPLVRAGIYYDRPLPPLPTERSSSPPHISVFETDSDDEDGGEDDRPSSITESTRNLARRFMHGLVHHSHHHHHRHHQSSPVGREKRLGQRPDHKRSVSDEGPPTSASAAKSKDSDSSDGGSARIGIARKLNAAAGYRKGGTTAAVKAAASRAVVSMDLPRGSASPGGGVEGYGGQKAGRRRVDFFWGRILRRKGGD</sequence>
<protein>
    <submittedName>
        <fullName evidence="2">Uncharacterized protein</fullName>
    </submittedName>
</protein>
<evidence type="ECO:0000313" key="3">
    <source>
        <dbReference type="Proteomes" id="UP000007322"/>
    </source>
</evidence>
<dbReference type="RefSeq" id="XP_003659968.1">
    <property type="nucleotide sequence ID" value="XM_003659920.1"/>
</dbReference>
<dbReference type="EMBL" id="CP003002">
    <property type="protein sequence ID" value="AEO54723.1"/>
    <property type="molecule type" value="Genomic_DNA"/>
</dbReference>
<feature type="region of interest" description="Disordered" evidence="1">
    <location>
        <begin position="392"/>
        <end position="448"/>
    </location>
</feature>
<feature type="compositionally biased region" description="Basic and acidic residues" evidence="1">
    <location>
        <begin position="408"/>
        <end position="424"/>
    </location>
</feature>
<organism evidence="2 3">
    <name type="scientific">Thermothelomyces thermophilus (strain ATCC 42464 / BCRC 31852 / DSM 1799)</name>
    <name type="common">Sporotrichum thermophile</name>
    <dbReference type="NCBI Taxonomy" id="573729"/>
    <lineage>
        <taxon>Eukaryota</taxon>
        <taxon>Fungi</taxon>
        <taxon>Dikarya</taxon>
        <taxon>Ascomycota</taxon>
        <taxon>Pezizomycotina</taxon>
        <taxon>Sordariomycetes</taxon>
        <taxon>Sordariomycetidae</taxon>
        <taxon>Sordariales</taxon>
        <taxon>Chaetomiaceae</taxon>
        <taxon>Thermothelomyces</taxon>
    </lineage>
</organism>
<dbReference type="eggNOG" id="ENOG502T3XP">
    <property type="taxonomic scope" value="Eukaryota"/>
</dbReference>
<feature type="compositionally biased region" description="Basic residues" evidence="1">
    <location>
        <begin position="392"/>
        <end position="403"/>
    </location>
</feature>
<dbReference type="InParanoid" id="G2Q6F1"/>
<reference evidence="2 3" key="1">
    <citation type="journal article" date="2011" name="Nat. Biotechnol.">
        <title>Comparative genomic analysis of the thermophilic biomass-degrading fungi Myceliophthora thermophila and Thielavia terrestris.</title>
        <authorList>
            <person name="Berka R.M."/>
            <person name="Grigoriev I.V."/>
            <person name="Otillar R."/>
            <person name="Salamov A."/>
            <person name="Grimwood J."/>
            <person name="Reid I."/>
            <person name="Ishmael N."/>
            <person name="John T."/>
            <person name="Darmond C."/>
            <person name="Moisan M.-C."/>
            <person name="Henrissat B."/>
            <person name="Coutinho P.M."/>
            <person name="Lombard V."/>
            <person name="Natvig D.O."/>
            <person name="Lindquist E."/>
            <person name="Schmutz J."/>
            <person name="Lucas S."/>
            <person name="Harris P."/>
            <person name="Powlowski J."/>
            <person name="Bellemare A."/>
            <person name="Taylor D."/>
            <person name="Butler G."/>
            <person name="de Vries R.P."/>
            <person name="Allijn I.E."/>
            <person name="van den Brink J."/>
            <person name="Ushinsky S."/>
            <person name="Storms R."/>
            <person name="Powell A.J."/>
            <person name="Paulsen I.T."/>
            <person name="Elbourne L.D.H."/>
            <person name="Baker S.E."/>
            <person name="Magnuson J."/>
            <person name="LaBoissiere S."/>
            <person name="Clutterbuck A.J."/>
            <person name="Martinez D."/>
            <person name="Wogulis M."/>
            <person name="de Leon A.L."/>
            <person name="Rey M.W."/>
            <person name="Tsang A."/>
        </authorList>
    </citation>
    <scope>NUCLEOTIDE SEQUENCE [LARGE SCALE GENOMIC DNA]</scope>
    <source>
        <strain evidence="3">ATCC 42464 / BCRC 31852 / DSM 1799</strain>
    </source>
</reference>
<keyword evidence="3" id="KW-1185">Reference proteome</keyword>
<feature type="compositionally biased region" description="Polar residues" evidence="1">
    <location>
        <begin position="48"/>
        <end position="60"/>
    </location>
</feature>
<dbReference type="OMA" id="SWQCSRD"/>
<dbReference type="AlphaFoldDB" id="G2Q6F1"/>
<dbReference type="KEGG" id="mtm:MYCTH_2297595"/>
<feature type="region of interest" description="Disordered" evidence="1">
    <location>
        <begin position="48"/>
        <end position="73"/>
    </location>
</feature>
<feature type="compositionally biased region" description="Polar residues" evidence="1">
    <location>
        <begin position="122"/>
        <end position="140"/>
    </location>
</feature>
<proteinExistence type="predicted"/>
<evidence type="ECO:0000256" key="1">
    <source>
        <dbReference type="SAM" id="MobiDB-lite"/>
    </source>
</evidence>
<name>G2Q6F1_THET4</name>
<feature type="region of interest" description="Disordered" evidence="1">
    <location>
        <begin position="302"/>
        <end position="375"/>
    </location>
</feature>
<feature type="compositionally biased region" description="Polar residues" evidence="1">
    <location>
        <begin position="269"/>
        <end position="288"/>
    </location>
</feature>
<dbReference type="VEuPathDB" id="FungiDB:MYCTH_2297595"/>
<accession>G2Q6F1</accession>
<feature type="compositionally biased region" description="Polar residues" evidence="1">
    <location>
        <begin position="302"/>
        <end position="327"/>
    </location>
</feature>
<evidence type="ECO:0000313" key="2">
    <source>
        <dbReference type="EMBL" id="AEO54723.1"/>
    </source>
</evidence>
<dbReference type="HOGENOM" id="CLU_483107_0_0_1"/>